<keyword evidence="3 6" id="KW-0479">Metal-binding</keyword>
<protein>
    <submittedName>
        <fullName evidence="9">Cytochrome c</fullName>
    </submittedName>
</protein>
<feature type="signal peptide" evidence="7">
    <location>
        <begin position="1"/>
        <end position="22"/>
    </location>
</feature>
<evidence type="ECO:0000313" key="9">
    <source>
        <dbReference type="EMBL" id="TFW10663.1"/>
    </source>
</evidence>
<dbReference type="PRINTS" id="PR00605">
    <property type="entry name" value="CYTCHROMECIC"/>
</dbReference>
<dbReference type="PROSITE" id="PS51007">
    <property type="entry name" value="CYTC"/>
    <property type="match status" value="1"/>
</dbReference>
<evidence type="ECO:0000256" key="7">
    <source>
        <dbReference type="SAM" id="SignalP"/>
    </source>
</evidence>
<evidence type="ECO:0000256" key="5">
    <source>
        <dbReference type="ARBA" id="ARBA00023004"/>
    </source>
</evidence>
<proteinExistence type="predicted"/>
<dbReference type="EMBL" id="SPVF01000274">
    <property type="protein sequence ID" value="TFW10663.1"/>
    <property type="molecule type" value="Genomic_DNA"/>
</dbReference>
<dbReference type="InterPro" id="IPR009056">
    <property type="entry name" value="Cyt_c-like_dom"/>
</dbReference>
<keyword evidence="1" id="KW-0813">Transport</keyword>
<evidence type="ECO:0000256" key="2">
    <source>
        <dbReference type="ARBA" id="ARBA00022617"/>
    </source>
</evidence>
<dbReference type="PANTHER" id="PTHR33751:SF9">
    <property type="entry name" value="CYTOCHROME C4"/>
    <property type="match status" value="1"/>
</dbReference>
<dbReference type="RefSeq" id="WP_135209529.1">
    <property type="nucleotide sequence ID" value="NZ_SPVF01000274.1"/>
</dbReference>
<evidence type="ECO:0000256" key="6">
    <source>
        <dbReference type="PROSITE-ProRule" id="PRU00433"/>
    </source>
</evidence>
<evidence type="ECO:0000256" key="3">
    <source>
        <dbReference type="ARBA" id="ARBA00022723"/>
    </source>
</evidence>
<keyword evidence="7" id="KW-0732">Signal</keyword>
<dbReference type="InterPro" id="IPR036909">
    <property type="entry name" value="Cyt_c-like_dom_sf"/>
</dbReference>
<keyword evidence="4" id="KW-0249">Electron transport</keyword>
<keyword evidence="2 6" id="KW-0349">Heme</keyword>
<name>A0A4Y9RP00_9BURK</name>
<reference evidence="9 10" key="1">
    <citation type="submission" date="2019-03" db="EMBL/GenBank/DDBJ databases">
        <title>Draft Genome Sequence of Massilia arenosa sp. nov., a Novel Massilia Species Isolated from a Sandy-loam Maize Soil.</title>
        <authorList>
            <person name="Raths R."/>
            <person name="Peta V."/>
            <person name="Bucking H."/>
        </authorList>
    </citation>
    <scope>NUCLEOTIDE SEQUENCE [LARGE SCALE GENOMIC DNA]</scope>
    <source>
        <strain evidence="9 10">MC02</strain>
    </source>
</reference>
<accession>A0A4Y9RP00</accession>
<dbReference type="Gene3D" id="1.10.760.10">
    <property type="entry name" value="Cytochrome c-like domain"/>
    <property type="match status" value="1"/>
</dbReference>
<dbReference type="GO" id="GO:0009055">
    <property type="term" value="F:electron transfer activity"/>
    <property type="evidence" value="ECO:0007669"/>
    <property type="project" value="InterPro"/>
</dbReference>
<keyword evidence="5 6" id="KW-0408">Iron</keyword>
<dbReference type="AlphaFoldDB" id="A0A4Y9RP00"/>
<evidence type="ECO:0000313" key="10">
    <source>
        <dbReference type="Proteomes" id="UP000298438"/>
    </source>
</evidence>
<dbReference type="Proteomes" id="UP000298438">
    <property type="component" value="Unassembled WGS sequence"/>
</dbReference>
<dbReference type="InterPro" id="IPR050597">
    <property type="entry name" value="Cytochrome_c_Oxidase_Subunit"/>
</dbReference>
<dbReference type="InterPro" id="IPR008168">
    <property type="entry name" value="Cyt_C_IC"/>
</dbReference>
<dbReference type="Pfam" id="PF00034">
    <property type="entry name" value="Cytochrom_C"/>
    <property type="match status" value="1"/>
</dbReference>
<comment type="caution">
    <text evidence="9">The sequence shown here is derived from an EMBL/GenBank/DDBJ whole genome shotgun (WGS) entry which is preliminary data.</text>
</comment>
<sequence length="116" mass="12121">MKKLTIALAGASLSLLSLTATAGGNAANGEALTKKYNCAACHGADFNSPIDPSYPKLAGQHKDYLEHALIAYKRGDGPNGRANAIMGGQVKPLSDQDVKDIAAYLHSLKGSLVLKR</sequence>
<dbReference type="SUPFAM" id="SSF46626">
    <property type="entry name" value="Cytochrome c"/>
    <property type="match status" value="1"/>
</dbReference>
<evidence type="ECO:0000259" key="8">
    <source>
        <dbReference type="PROSITE" id="PS51007"/>
    </source>
</evidence>
<gene>
    <name evidence="9" type="ORF">E4L96_22860</name>
</gene>
<organism evidence="9 10">
    <name type="scientific">Zemynaea arenosa</name>
    <dbReference type="NCBI Taxonomy" id="2561931"/>
    <lineage>
        <taxon>Bacteria</taxon>
        <taxon>Pseudomonadati</taxon>
        <taxon>Pseudomonadota</taxon>
        <taxon>Betaproteobacteria</taxon>
        <taxon>Burkholderiales</taxon>
        <taxon>Oxalobacteraceae</taxon>
        <taxon>Telluria group</taxon>
        <taxon>Zemynaea</taxon>
    </lineage>
</organism>
<dbReference type="GO" id="GO:0005506">
    <property type="term" value="F:iron ion binding"/>
    <property type="evidence" value="ECO:0007669"/>
    <property type="project" value="InterPro"/>
</dbReference>
<evidence type="ECO:0000256" key="4">
    <source>
        <dbReference type="ARBA" id="ARBA00022982"/>
    </source>
</evidence>
<feature type="chain" id="PRO_5021477980" evidence="7">
    <location>
        <begin position="23"/>
        <end position="116"/>
    </location>
</feature>
<keyword evidence="10" id="KW-1185">Reference proteome</keyword>
<dbReference type="OrthoDB" id="8777614at2"/>
<dbReference type="GO" id="GO:0020037">
    <property type="term" value="F:heme binding"/>
    <property type="evidence" value="ECO:0007669"/>
    <property type="project" value="InterPro"/>
</dbReference>
<feature type="domain" description="Cytochrome c" evidence="8">
    <location>
        <begin position="24"/>
        <end position="109"/>
    </location>
</feature>
<dbReference type="PANTHER" id="PTHR33751">
    <property type="entry name" value="CBB3-TYPE CYTOCHROME C OXIDASE SUBUNIT FIXP"/>
    <property type="match status" value="1"/>
</dbReference>
<evidence type="ECO:0000256" key="1">
    <source>
        <dbReference type="ARBA" id="ARBA00022448"/>
    </source>
</evidence>